<organism evidence="1 2">
    <name type="scientific">Hungatella effluvii</name>
    <dbReference type="NCBI Taxonomy" id="1096246"/>
    <lineage>
        <taxon>Bacteria</taxon>
        <taxon>Bacillati</taxon>
        <taxon>Bacillota</taxon>
        <taxon>Clostridia</taxon>
        <taxon>Lachnospirales</taxon>
        <taxon>Lachnospiraceae</taxon>
        <taxon>Hungatella</taxon>
    </lineage>
</organism>
<name>A0A2V3YBG7_9FIRM</name>
<dbReference type="AlphaFoldDB" id="A0A2V3YBG7"/>
<evidence type="ECO:0008006" key="3">
    <source>
        <dbReference type="Google" id="ProtNLM"/>
    </source>
</evidence>
<dbReference type="EMBL" id="QJKD01000015">
    <property type="protein sequence ID" value="PXX48912.1"/>
    <property type="molecule type" value="Genomic_DNA"/>
</dbReference>
<protein>
    <recommendedName>
        <fullName evidence="3">Mu-like prophage protein Com</fullName>
    </recommendedName>
</protein>
<dbReference type="RefSeq" id="WP_167437700.1">
    <property type="nucleotide sequence ID" value="NZ_QJKD01000015.1"/>
</dbReference>
<proteinExistence type="predicted"/>
<sequence>MNHIIYCPVCHHRLFDIKPPTAGTIEIKCPRCKKVQHIHIIEPDTQKTTTVKTT</sequence>
<keyword evidence="2" id="KW-1185">Reference proteome</keyword>
<comment type="caution">
    <text evidence="1">The sequence shown here is derived from an EMBL/GenBank/DDBJ whole genome shotgun (WGS) entry which is preliminary data.</text>
</comment>
<dbReference type="GeneID" id="86065243"/>
<reference evidence="1 2" key="1">
    <citation type="submission" date="2018-05" db="EMBL/GenBank/DDBJ databases">
        <title>Genomic Encyclopedia of Type Strains, Phase IV (KMG-IV): sequencing the most valuable type-strain genomes for metagenomic binning, comparative biology and taxonomic classification.</title>
        <authorList>
            <person name="Goeker M."/>
        </authorList>
    </citation>
    <scope>NUCLEOTIDE SEQUENCE [LARGE SCALE GENOMIC DNA]</scope>
    <source>
        <strain evidence="1 2">DSM 24995</strain>
    </source>
</reference>
<accession>A0A2V3YBG7</accession>
<evidence type="ECO:0000313" key="1">
    <source>
        <dbReference type="EMBL" id="PXX48912.1"/>
    </source>
</evidence>
<dbReference type="Proteomes" id="UP000248057">
    <property type="component" value="Unassembled WGS sequence"/>
</dbReference>
<evidence type="ECO:0000313" key="2">
    <source>
        <dbReference type="Proteomes" id="UP000248057"/>
    </source>
</evidence>
<gene>
    <name evidence="1" type="ORF">DFR60_11585</name>
</gene>